<evidence type="ECO:0000313" key="3">
    <source>
        <dbReference type="EMBL" id="MDC0722684.1"/>
    </source>
</evidence>
<evidence type="ECO:0000256" key="1">
    <source>
        <dbReference type="SAM" id="Coils"/>
    </source>
</evidence>
<evidence type="ECO:0000313" key="4">
    <source>
        <dbReference type="Proteomes" id="UP001221686"/>
    </source>
</evidence>
<dbReference type="Gene3D" id="3.30.479.30">
    <property type="entry name" value="Band 7 domain"/>
    <property type="match status" value="1"/>
</dbReference>
<comment type="caution">
    <text evidence="3">The sequence shown here is derived from an EMBL/GenBank/DDBJ whole genome shotgun (WGS) entry which is preliminary data.</text>
</comment>
<keyword evidence="1" id="KW-0175">Coiled coil</keyword>
<evidence type="ECO:0000256" key="2">
    <source>
        <dbReference type="SAM" id="MobiDB-lite"/>
    </source>
</evidence>
<dbReference type="EMBL" id="JAQNDL010000004">
    <property type="protein sequence ID" value="MDC0722684.1"/>
    <property type="molecule type" value="Genomic_DNA"/>
</dbReference>
<sequence>MTAKPAPTMPAPTDHAWRQGKPVEDPEKMKRWGFITAKPSEYLIHVRRGRIRRPSTGQGASCFKWPWDSVAVIPTTINRLQFTADQVTLEKVGVQITGLAVYRIAEPELTFRMLNFSYSERAQEKLGEILTEMFVGATRRLVANLRVEDAMTRRKESIARELMSELVPIVEGRGRTDDTSASGWGVILDTVEIQNVQILSDTVFQDMQARFRAELALRARMAEMESAREVATLEATSARQIEEARIASETATRELKAQAESRTMQTELAEAAKREELAARAAEEQRVRDQLRALAELKAATELAEERGAREQARLLGELRAKTQIEQEKATQAEAVRLAQLARERKYAEAERQLLDVKHATQQREVELGAALAMQRNKANTELKDLESAAAARLKERELQLERLAGEVRAAVARAAREVDNLVSDDRIRMALVETGLPAIAGAFAHKFGEVNITAFGEGADPSAMVARGIGEVLSLARKVGTDLLAAPPPPVSADSKPQS</sequence>
<organism evidence="3 4">
    <name type="scientific">Nannocystis bainbridge</name>
    <dbReference type="NCBI Taxonomy" id="2995303"/>
    <lineage>
        <taxon>Bacteria</taxon>
        <taxon>Pseudomonadati</taxon>
        <taxon>Myxococcota</taxon>
        <taxon>Polyangia</taxon>
        <taxon>Nannocystales</taxon>
        <taxon>Nannocystaceae</taxon>
        <taxon>Nannocystis</taxon>
    </lineage>
</organism>
<gene>
    <name evidence="3" type="ORF">POL25_37695</name>
</gene>
<dbReference type="InterPro" id="IPR036013">
    <property type="entry name" value="Band_7/SPFH_dom_sf"/>
</dbReference>
<proteinExistence type="predicted"/>
<feature type="region of interest" description="Disordered" evidence="2">
    <location>
        <begin position="1"/>
        <end position="22"/>
    </location>
</feature>
<dbReference type="Proteomes" id="UP001221686">
    <property type="component" value="Unassembled WGS sequence"/>
</dbReference>
<name>A0ABT5EA02_9BACT</name>
<feature type="coiled-coil region" evidence="1">
    <location>
        <begin position="265"/>
        <end position="307"/>
    </location>
</feature>
<reference evidence="3 4" key="1">
    <citation type="submission" date="2022-11" db="EMBL/GenBank/DDBJ databases">
        <title>Minimal conservation of predation-associated metabolite biosynthetic gene clusters underscores biosynthetic potential of Myxococcota including descriptions for ten novel species: Archangium lansinium sp. nov., Myxococcus landrumus sp. nov., Nannocystis bai.</title>
        <authorList>
            <person name="Ahearne A."/>
            <person name="Stevens C."/>
            <person name="Dowd S."/>
        </authorList>
    </citation>
    <scope>NUCLEOTIDE SEQUENCE [LARGE SCALE GENOMIC DNA]</scope>
    <source>
        <strain evidence="3 4">BB15-2</strain>
    </source>
</reference>
<dbReference type="RefSeq" id="WP_272091224.1">
    <property type="nucleotide sequence ID" value="NZ_JAQNDL010000004.1"/>
</dbReference>
<protein>
    <recommendedName>
        <fullName evidence="5">Band 7 domain-containing protein</fullName>
    </recommendedName>
</protein>
<evidence type="ECO:0008006" key="5">
    <source>
        <dbReference type="Google" id="ProtNLM"/>
    </source>
</evidence>
<dbReference type="SUPFAM" id="SSF117892">
    <property type="entry name" value="Band 7/SPFH domain"/>
    <property type="match status" value="1"/>
</dbReference>
<accession>A0ABT5EA02</accession>
<keyword evidence="4" id="KW-1185">Reference proteome</keyword>